<feature type="binding site" evidence="5">
    <location>
        <position position="71"/>
    </location>
    <ligand>
        <name>Mg(2+)</name>
        <dbReference type="ChEBI" id="CHEBI:18420"/>
        <label>1</label>
    </ligand>
</feature>
<dbReference type="EC" id="3.6.1.1" evidence="5"/>
<dbReference type="GO" id="GO:0004427">
    <property type="term" value="F:inorganic diphosphate phosphatase activity"/>
    <property type="evidence" value="ECO:0007669"/>
    <property type="project" value="UniProtKB-UniRule"/>
</dbReference>
<dbReference type="Proteomes" id="UP000279470">
    <property type="component" value="Unassembled WGS sequence"/>
</dbReference>
<proteinExistence type="inferred from homology"/>
<sequence>MQYSKIQIGKNPPEEVNVIIEISMNAGPIKYEFDKDLEAMVVDRFMQTSMQYPCNYGFVPHTLSGDGDPIDVLVYTNYPLAIKSVIAAKPIGVLLTEDEKGLDEKVLAVPTNKIDPYFQNINNHTDLPEILIKKIEHFFERYKDLENGKWVKVNGWKDDSYAKKIIQAAIDRFNATK</sequence>
<evidence type="ECO:0000313" key="7">
    <source>
        <dbReference type="Proteomes" id="UP000279470"/>
    </source>
</evidence>
<evidence type="ECO:0000256" key="1">
    <source>
        <dbReference type="ARBA" id="ARBA00001946"/>
    </source>
</evidence>
<comment type="caution">
    <text evidence="6">The sequence shown here is derived from an EMBL/GenBank/DDBJ whole genome shotgun (WGS) entry which is preliminary data.</text>
</comment>
<dbReference type="CDD" id="cd00412">
    <property type="entry name" value="pyrophosphatase"/>
    <property type="match status" value="1"/>
</dbReference>
<dbReference type="NCBIfam" id="NF002317">
    <property type="entry name" value="PRK01250.1"/>
    <property type="match status" value="1"/>
</dbReference>
<comment type="cofactor">
    <cofactor evidence="1 5">
        <name>Mg(2+)</name>
        <dbReference type="ChEBI" id="CHEBI:18420"/>
    </cofactor>
</comment>
<evidence type="ECO:0000256" key="2">
    <source>
        <dbReference type="ARBA" id="ARBA00022723"/>
    </source>
</evidence>
<gene>
    <name evidence="5" type="primary">ppa</name>
    <name evidence="6" type="ORF">EIC27_01220</name>
</gene>
<keyword evidence="2 5" id="KW-0479">Metal-binding</keyword>
<dbReference type="SUPFAM" id="SSF50324">
    <property type="entry name" value="Inorganic pyrophosphatase"/>
    <property type="match status" value="1"/>
</dbReference>
<feature type="binding site" evidence="5">
    <location>
        <position position="30"/>
    </location>
    <ligand>
        <name>substrate</name>
    </ligand>
</feature>
<comment type="catalytic activity">
    <reaction evidence="5">
        <text>diphosphate + H2O = 2 phosphate + H(+)</text>
        <dbReference type="Rhea" id="RHEA:24576"/>
        <dbReference type="ChEBI" id="CHEBI:15377"/>
        <dbReference type="ChEBI" id="CHEBI:15378"/>
        <dbReference type="ChEBI" id="CHEBI:33019"/>
        <dbReference type="ChEBI" id="CHEBI:43474"/>
        <dbReference type="EC" id="3.6.1.1"/>
    </reaction>
</comment>
<dbReference type="RefSeq" id="WP_126044342.1">
    <property type="nucleotide sequence ID" value="NZ_RXFM01000010.1"/>
</dbReference>
<organism evidence="6 7">
    <name type="scientific">Candidatus Aquarickettsia rohweri</name>
    <dbReference type="NCBI Taxonomy" id="2602574"/>
    <lineage>
        <taxon>Bacteria</taxon>
        <taxon>Pseudomonadati</taxon>
        <taxon>Pseudomonadota</taxon>
        <taxon>Alphaproteobacteria</taxon>
        <taxon>Rickettsiales</taxon>
        <taxon>Candidatus Midichloriaceae</taxon>
        <taxon>Candidatus Aquarickettsia</taxon>
    </lineage>
</organism>
<reference evidence="7" key="1">
    <citation type="submission" date="2018-11" db="EMBL/GenBank/DDBJ databases">
        <title>Phylogenetic, genomic, and biogeographic characterization of a novel and ubiquitous marine invertebrate-associated Rickettsiales parasite, Candidatus Marinoinvertebrata rohwerii, gen. nov., sp. nov.</title>
        <authorList>
            <person name="Klinges J.G."/>
            <person name="Rosales S.M."/>
            <person name="Mcminds R."/>
            <person name="Shaver E.C."/>
            <person name="Shantz A."/>
            <person name="Peters E.C."/>
            <person name="Burkepile D.E."/>
            <person name="Silliman B.R."/>
            <person name="Vega Thurber R.L."/>
        </authorList>
    </citation>
    <scope>NUCLEOTIDE SEQUENCE [LARGE SCALE GENOMIC DNA]</scope>
    <source>
        <strain evidence="7">a_cerv_44</strain>
    </source>
</reference>
<dbReference type="GO" id="GO:0006796">
    <property type="term" value="P:phosphate-containing compound metabolic process"/>
    <property type="evidence" value="ECO:0007669"/>
    <property type="project" value="InterPro"/>
</dbReference>
<feature type="binding site" evidence="5">
    <location>
        <position position="44"/>
    </location>
    <ligand>
        <name>substrate</name>
    </ligand>
</feature>
<dbReference type="EMBL" id="RXFM01000010">
    <property type="protein sequence ID" value="RST70944.1"/>
    <property type="molecule type" value="Genomic_DNA"/>
</dbReference>
<dbReference type="InterPro" id="IPR036649">
    <property type="entry name" value="Pyrophosphatase_sf"/>
</dbReference>
<dbReference type="PANTHER" id="PTHR10286">
    <property type="entry name" value="INORGANIC PYROPHOSPHATASE"/>
    <property type="match status" value="1"/>
</dbReference>
<feature type="binding site" evidence="5">
    <location>
        <position position="56"/>
    </location>
    <ligand>
        <name>substrate</name>
    </ligand>
</feature>
<dbReference type="Gene3D" id="3.90.80.10">
    <property type="entry name" value="Inorganic pyrophosphatase"/>
    <property type="match status" value="1"/>
</dbReference>
<comment type="subcellular location">
    <subcellularLocation>
        <location evidence="5">Cytoplasm</location>
    </subcellularLocation>
</comment>
<keyword evidence="3 5" id="KW-0378">Hydrolase</keyword>
<dbReference type="PROSITE" id="PS00387">
    <property type="entry name" value="PPASE"/>
    <property type="match status" value="1"/>
</dbReference>
<dbReference type="AlphaFoldDB" id="A0A429XT79"/>
<dbReference type="GO" id="GO:0000287">
    <property type="term" value="F:magnesium ion binding"/>
    <property type="evidence" value="ECO:0007669"/>
    <property type="project" value="UniProtKB-UniRule"/>
</dbReference>
<dbReference type="Pfam" id="PF00719">
    <property type="entry name" value="Pyrophosphatase"/>
    <property type="match status" value="1"/>
</dbReference>
<name>A0A429XT79_9RICK</name>
<feature type="binding site" evidence="5">
    <location>
        <position position="71"/>
    </location>
    <ligand>
        <name>Mg(2+)</name>
        <dbReference type="ChEBI" id="CHEBI:18420"/>
        <label>2</label>
    </ligand>
</feature>
<comment type="subunit">
    <text evidence="5">Homohexamer.</text>
</comment>
<comment type="similarity">
    <text evidence="5">Belongs to the PPase family.</text>
</comment>
<evidence type="ECO:0000313" key="6">
    <source>
        <dbReference type="EMBL" id="RST70944.1"/>
    </source>
</evidence>
<feature type="binding site" evidence="5">
    <location>
        <position position="66"/>
    </location>
    <ligand>
        <name>Mg(2+)</name>
        <dbReference type="ChEBI" id="CHEBI:18420"/>
        <label>1</label>
    </ligand>
</feature>
<keyword evidence="4 5" id="KW-0460">Magnesium</keyword>
<keyword evidence="5" id="KW-0963">Cytoplasm</keyword>
<evidence type="ECO:0000256" key="5">
    <source>
        <dbReference type="HAMAP-Rule" id="MF_00209"/>
    </source>
</evidence>
<evidence type="ECO:0000256" key="3">
    <source>
        <dbReference type="ARBA" id="ARBA00022801"/>
    </source>
</evidence>
<accession>A0A429XT79</accession>
<keyword evidence="7" id="KW-1185">Reference proteome</keyword>
<feature type="binding site" evidence="5">
    <location>
        <position position="103"/>
    </location>
    <ligand>
        <name>Mg(2+)</name>
        <dbReference type="ChEBI" id="CHEBI:18420"/>
        <label>1</label>
    </ligand>
</feature>
<comment type="function">
    <text evidence="5">Catalyzes the hydrolysis of inorganic pyrophosphate (PPi) forming two phosphate ions.</text>
</comment>
<protein>
    <recommendedName>
        <fullName evidence="5">Inorganic pyrophosphatase</fullName>
        <ecNumber evidence="5">3.6.1.1</ecNumber>
    </recommendedName>
    <alternativeName>
        <fullName evidence="5">Pyrophosphate phospho-hydrolase</fullName>
        <shortName evidence="5">PPase</shortName>
    </alternativeName>
</protein>
<dbReference type="InterPro" id="IPR008162">
    <property type="entry name" value="Pyrophosphatase"/>
</dbReference>
<feature type="binding site" evidence="5">
    <location>
        <position position="142"/>
    </location>
    <ligand>
        <name>substrate</name>
    </ligand>
</feature>
<dbReference type="OrthoDB" id="5187599at2"/>
<evidence type="ECO:0000256" key="4">
    <source>
        <dbReference type="ARBA" id="ARBA00022842"/>
    </source>
</evidence>
<dbReference type="HAMAP" id="MF_00209">
    <property type="entry name" value="Inorganic_PPase"/>
    <property type="match status" value="1"/>
</dbReference>
<dbReference type="GO" id="GO:0005737">
    <property type="term" value="C:cytoplasm"/>
    <property type="evidence" value="ECO:0007669"/>
    <property type="project" value="UniProtKB-SubCell"/>
</dbReference>